<dbReference type="OrthoDB" id="526734at2"/>
<name>A8ZL96_ACAM1</name>
<dbReference type="Gene3D" id="3.90.320.10">
    <property type="match status" value="1"/>
</dbReference>
<gene>
    <name evidence="5" type="ordered locus">AM1_B0203</name>
</gene>
<evidence type="ECO:0000313" key="6">
    <source>
        <dbReference type="Proteomes" id="UP000000268"/>
    </source>
</evidence>
<reference evidence="5 6" key="1">
    <citation type="journal article" date="2008" name="Proc. Natl. Acad. Sci. U.S.A.">
        <title>Niche adaptation and genome expansion in the chlorophyll d-producing cyanobacterium Acaryochloris marina.</title>
        <authorList>
            <person name="Swingley W.D."/>
            <person name="Chen M."/>
            <person name="Cheung P.C."/>
            <person name="Conrad A.L."/>
            <person name="Dejesa L.C."/>
            <person name="Hao J."/>
            <person name="Honchak B.M."/>
            <person name="Karbach L.E."/>
            <person name="Kurdoglu A."/>
            <person name="Lahiri S."/>
            <person name="Mastrian S.D."/>
            <person name="Miyashita H."/>
            <person name="Page L."/>
            <person name="Ramakrishna P."/>
            <person name="Satoh S."/>
            <person name="Sattley W.M."/>
            <person name="Shimada Y."/>
            <person name="Taylor H.L."/>
            <person name="Tomo T."/>
            <person name="Tsuchiya T."/>
            <person name="Wang Z.T."/>
            <person name="Raymond J."/>
            <person name="Mimuro M."/>
            <person name="Blankenship R.E."/>
            <person name="Touchman J.W."/>
        </authorList>
    </citation>
    <scope>NUCLEOTIDE SEQUENCE [LARGE SCALE GENOMIC DNA]</scope>
    <source>
        <strain evidence="6">MBIC 11017</strain>
        <plasmid evidence="6">Plasmid pREB2</plasmid>
    </source>
</reference>
<dbReference type="RefSeq" id="WP_012167074.1">
    <property type="nucleotide sequence ID" value="NC_009927.1"/>
</dbReference>
<feature type="domain" description="PD-(D/E)XK endonuclease-like" evidence="4">
    <location>
        <begin position="4"/>
        <end position="237"/>
    </location>
</feature>
<geneLocation type="plasmid" evidence="5 6">
    <name>pREB2</name>
</geneLocation>
<dbReference type="SUPFAM" id="SSF52980">
    <property type="entry name" value="Restriction endonuclease-like"/>
    <property type="match status" value="1"/>
</dbReference>
<keyword evidence="2" id="KW-0378">Hydrolase</keyword>
<keyword evidence="3" id="KW-0234">DNA repair</keyword>
<keyword evidence="6" id="KW-1185">Reference proteome</keyword>
<evidence type="ECO:0000256" key="1">
    <source>
        <dbReference type="ARBA" id="ARBA00022763"/>
    </source>
</evidence>
<dbReference type="Proteomes" id="UP000000268">
    <property type="component" value="Plasmid pREB2"/>
</dbReference>
<keyword evidence="5" id="KW-0614">Plasmid</keyword>
<dbReference type="GO" id="GO:0006281">
    <property type="term" value="P:DNA repair"/>
    <property type="evidence" value="ECO:0007669"/>
    <property type="project" value="UniProtKB-KW"/>
</dbReference>
<evidence type="ECO:0000256" key="2">
    <source>
        <dbReference type="ARBA" id="ARBA00022806"/>
    </source>
</evidence>
<dbReference type="InterPro" id="IPR011604">
    <property type="entry name" value="PDDEXK-like_dom_sf"/>
</dbReference>
<dbReference type="GO" id="GO:0004386">
    <property type="term" value="F:helicase activity"/>
    <property type="evidence" value="ECO:0007669"/>
    <property type="project" value="UniProtKB-KW"/>
</dbReference>
<dbReference type="AlphaFoldDB" id="A8ZL96"/>
<accession>A8ZL96</accession>
<organism evidence="5 6">
    <name type="scientific">Acaryochloris marina (strain MBIC 11017)</name>
    <dbReference type="NCBI Taxonomy" id="329726"/>
    <lineage>
        <taxon>Bacteria</taxon>
        <taxon>Bacillati</taxon>
        <taxon>Cyanobacteriota</taxon>
        <taxon>Cyanophyceae</taxon>
        <taxon>Acaryochloridales</taxon>
        <taxon>Acaryochloridaceae</taxon>
        <taxon>Acaryochloris</taxon>
    </lineage>
</organism>
<dbReference type="InterPro" id="IPR038726">
    <property type="entry name" value="PDDEXK_AddAB-type"/>
</dbReference>
<keyword evidence="2" id="KW-0547">Nucleotide-binding</keyword>
<protein>
    <recommendedName>
        <fullName evidence="4">PD-(D/E)XK endonuclease-like domain-containing protein</fullName>
    </recommendedName>
</protein>
<evidence type="ECO:0000259" key="4">
    <source>
        <dbReference type="Pfam" id="PF12705"/>
    </source>
</evidence>
<sequence>MSYSLSATKLKTYGQCPKSYQFRYEHKLPSPTIFGSTKLGNALHAALANVYKDWNYAYPLPSLDWFAVCWQQHTSELTPTQVHEGWVALQLYYERYISSLPQIRKPLGIETKVRANLQVRNIEFTLSGRYDRLDYIDDGLELIDYKTSKSVNPPPSVDIQLGFYYLILEQIYKKALKRLSLIYLRSNEKLTYEVTPDHHQQAQSLIEDMAMKLRCDQEWKPVTGQHCDRCGYQKYCPAITTRPEPLPQDAREVTQVQLALGF</sequence>
<keyword evidence="1" id="KW-0227">DNA damage</keyword>
<proteinExistence type="predicted"/>
<dbReference type="Pfam" id="PF12705">
    <property type="entry name" value="PDDEXK_1"/>
    <property type="match status" value="1"/>
</dbReference>
<dbReference type="InterPro" id="IPR011335">
    <property type="entry name" value="Restrct_endonuc-II-like"/>
</dbReference>
<dbReference type="KEGG" id="amr:AM1_B0203"/>
<keyword evidence="2" id="KW-0067">ATP-binding</keyword>
<dbReference type="HOGENOM" id="CLU_1048452_0_0_3"/>
<dbReference type="EMBL" id="CP000839">
    <property type="protein sequence ID" value="ABW31923.1"/>
    <property type="molecule type" value="Genomic_DNA"/>
</dbReference>
<evidence type="ECO:0000313" key="5">
    <source>
        <dbReference type="EMBL" id="ABW31923.1"/>
    </source>
</evidence>
<keyword evidence="2" id="KW-0347">Helicase</keyword>
<evidence type="ECO:0000256" key="3">
    <source>
        <dbReference type="ARBA" id="ARBA00023204"/>
    </source>
</evidence>